<dbReference type="InParanoid" id="A0A059B7V4"/>
<sequence length="73" mass="8557">MYLAPHQFDTKKCIKEIKWSFNIGILVQGHKISKTSENAYAGRQERNNDVNVNHFLNQLHFILDGDNHEDNFL</sequence>
<reference evidence="1" key="1">
    <citation type="submission" date="2013-07" db="EMBL/GenBank/DDBJ databases">
        <title>The genome of Eucalyptus grandis.</title>
        <authorList>
            <person name="Schmutz J."/>
            <person name="Hayes R."/>
            <person name="Myburg A."/>
            <person name="Tuskan G."/>
            <person name="Grattapaglia D."/>
            <person name="Rokhsar D.S."/>
        </authorList>
    </citation>
    <scope>NUCLEOTIDE SEQUENCE</scope>
    <source>
        <tissue evidence="1">Leaf extractions</tissue>
    </source>
</reference>
<accession>A0A059B7V4</accession>
<dbReference type="EMBL" id="KK198760">
    <property type="protein sequence ID" value="KCW61936.1"/>
    <property type="molecule type" value="Genomic_DNA"/>
</dbReference>
<evidence type="ECO:0000313" key="1">
    <source>
        <dbReference type="EMBL" id="KCW61936.1"/>
    </source>
</evidence>
<dbReference type="Gramene" id="KCW61936">
    <property type="protein sequence ID" value="KCW61936"/>
    <property type="gene ID" value="EUGRSUZ_H04634"/>
</dbReference>
<name>A0A059B7V4_EUCGR</name>
<dbReference type="AlphaFoldDB" id="A0A059B7V4"/>
<protein>
    <submittedName>
        <fullName evidence="1">Uncharacterized protein</fullName>
    </submittedName>
</protein>
<gene>
    <name evidence="1" type="ORF">EUGRSUZ_H04634</name>
</gene>
<organism evidence="1">
    <name type="scientific">Eucalyptus grandis</name>
    <name type="common">Flooded gum</name>
    <dbReference type="NCBI Taxonomy" id="71139"/>
    <lineage>
        <taxon>Eukaryota</taxon>
        <taxon>Viridiplantae</taxon>
        <taxon>Streptophyta</taxon>
        <taxon>Embryophyta</taxon>
        <taxon>Tracheophyta</taxon>
        <taxon>Spermatophyta</taxon>
        <taxon>Magnoliopsida</taxon>
        <taxon>eudicotyledons</taxon>
        <taxon>Gunneridae</taxon>
        <taxon>Pentapetalae</taxon>
        <taxon>rosids</taxon>
        <taxon>malvids</taxon>
        <taxon>Myrtales</taxon>
        <taxon>Myrtaceae</taxon>
        <taxon>Myrtoideae</taxon>
        <taxon>Eucalypteae</taxon>
        <taxon>Eucalyptus</taxon>
    </lineage>
</organism>
<proteinExistence type="predicted"/>